<evidence type="ECO:0000313" key="2">
    <source>
        <dbReference type="EMBL" id="MFC7217287.1"/>
    </source>
</evidence>
<keyword evidence="1" id="KW-0812">Transmembrane</keyword>
<dbReference type="Proteomes" id="UP001596413">
    <property type="component" value="Unassembled WGS sequence"/>
</dbReference>
<keyword evidence="1" id="KW-1133">Transmembrane helix</keyword>
<name>A0ABW2GEU4_9ACTN</name>
<organism evidence="2 3">
    <name type="scientific">Streptomyces polyrhachis</name>
    <dbReference type="NCBI Taxonomy" id="1282885"/>
    <lineage>
        <taxon>Bacteria</taxon>
        <taxon>Bacillati</taxon>
        <taxon>Actinomycetota</taxon>
        <taxon>Actinomycetes</taxon>
        <taxon>Kitasatosporales</taxon>
        <taxon>Streptomycetaceae</taxon>
        <taxon>Streptomyces</taxon>
    </lineage>
</organism>
<keyword evidence="3" id="KW-1185">Reference proteome</keyword>
<comment type="caution">
    <text evidence="2">The sequence shown here is derived from an EMBL/GenBank/DDBJ whole genome shotgun (WGS) entry which is preliminary data.</text>
</comment>
<dbReference type="RefSeq" id="WP_386411861.1">
    <property type="nucleotide sequence ID" value="NZ_JBHSZO010000004.1"/>
</dbReference>
<reference evidence="3" key="1">
    <citation type="journal article" date="2019" name="Int. J. Syst. Evol. Microbiol.">
        <title>The Global Catalogue of Microorganisms (GCM) 10K type strain sequencing project: providing services to taxonomists for standard genome sequencing and annotation.</title>
        <authorList>
            <consortium name="The Broad Institute Genomics Platform"/>
            <consortium name="The Broad Institute Genome Sequencing Center for Infectious Disease"/>
            <person name="Wu L."/>
            <person name="Ma J."/>
        </authorList>
    </citation>
    <scope>NUCLEOTIDE SEQUENCE [LARGE SCALE GENOMIC DNA]</scope>
    <source>
        <strain evidence="3">CGMCC 1.13681</strain>
    </source>
</reference>
<protein>
    <submittedName>
        <fullName evidence="2">Peptidase</fullName>
    </submittedName>
</protein>
<proteinExistence type="predicted"/>
<keyword evidence="1" id="KW-0472">Membrane</keyword>
<evidence type="ECO:0000256" key="1">
    <source>
        <dbReference type="SAM" id="Phobius"/>
    </source>
</evidence>
<dbReference type="EMBL" id="JBHSZO010000004">
    <property type="protein sequence ID" value="MFC7217287.1"/>
    <property type="molecule type" value="Genomic_DNA"/>
</dbReference>
<evidence type="ECO:0000313" key="3">
    <source>
        <dbReference type="Proteomes" id="UP001596413"/>
    </source>
</evidence>
<sequence>MGTGRALRTLALLAGIYLIGVVLLAAVGLADWLVILALPALGVDGVKLLLASLVLVAAVLGGAAQLRVARGSDGRGVPVTPEQQPELWQAVRATAQLAGSRAPDVIVLTGGVEAVVSEDCRLLGLLPATRRLRLGLPLLLGLDRARLGAVLAAEFARYGAGPAQAAVRGRDGMVRIAAALEENAAAADSSWSRVLRTHAGPYRRYARFCLRATFAAVRGQEVAADLAAVRIAGRDTTAAALREVAALRAAHAHYHAAYALRAASVRLLPPPGEILGGLRRFLAEEGRQAELALLRQQPAWEEVRSPDGRATSAERVWLVESLADDGRGLPAAEPAAGLLRCVDRLLPSVERAVLEDRLTRLARVSWEELAAAVMEEEAKSGTYALRSAVADITGRPTTMGAVLDALDGGALAARFSREELHRSLLLYVAGALVAAGRASWELSWAYSDAQAPWVRLPAGWDSLPAALEAATLPEGGTGALRGLLVGAVRDTADAADAVGAEAGGV</sequence>
<gene>
    <name evidence="2" type="ORF">ACFQLX_03750</name>
</gene>
<accession>A0ABW2GEU4</accession>
<feature type="transmembrane region" description="Helical" evidence="1">
    <location>
        <begin position="12"/>
        <end position="36"/>
    </location>
</feature>